<dbReference type="EMBL" id="DS547126">
    <property type="protein sequence ID" value="EDR03182.1"/>
    <property type="molecule type" value="Genomic_DNA"/>
</dbReference>
<feature type="compositionally biased region" description="Polar residues" evidence="6">
    <location>
        <begin position="18"/>
        <end position="30"/>
    </location>
</feature>
<dbReference type="SUPFAM" id="SSF103473">
    <property type="entry name" value="MFS general substrate transporter"/>
    <property type="match status" value="1"/>
</dbReference>
<proteinExistence type="predicted"/>
<dbReference type="RefSeq" id="XP_001886323.1">
    <property type="nucleotide sequence ID" value="XM_001886288.1"/>
</dbReference>
<dbReference type="GO" id="GO:0016020">
    <property type="term" value="C:membrane"/>
    <property type="evidence" value="ECO:0007669"/>
    <property type="project" value="UniProtKB-SubCell"/>
</dbReference>
<feature type="transmembrane region" description="Helical" evidence="7">
    <location>
        <begin position="66"/>
        <end position="91"/>
    </location>
</feature>
<feature type="transmembrane region" description="Helical" evidence="7">
    <location>
        <begin position="478"/>
        <end position="498"/>
    </location>
</feature>
<feature type="transmembrane region" description="Helical" evidence="7">
    <location>
        <begin position="346"/>
        <end position="369"/>
    </location>
</feature>
<dbReference type="GeneID" id="6081866"/>
<keyword evidence="3 7" id="KW-0812">Transmembrane</keyword>
<feature type="region of interest" description="Disordered" evidence="6">
    <location>
        <begin position="1"/>
        <end position="34"/>
    </location>
</feature>
<evidence type="ECO:0000256" key="6">
    <source>
        <dbReference type="SAM" id="MobiDB-lite"/>
    </source>
</evidence>
<evidence type="ECO:0000256" key="1">
    <source>
        <dbReference type="ARBA" id="ARBA00004141"/>
    </source>
</evidence>
<dbReference type="AlphaFoldDB" id="B0DQV1"/>
<feature type="transmembrane region" description="Helical" evidence="7">
    <location>
        <begin position="417"/>
        <end position="435"/>
    </location>
</feature>
<evidence type="ECO:0000256" key="5">
    <source>
        <dbReference type="ARBA" id="ARBA00023136"/>
    </source>
</evidence>
<dbReference type="OrthoDB" id="3936150at2759"/>
<feature type="transmembrane region" description="Helical" evidence="7">
    <location>
        <begin position="152"/>
        <end position="173"/>
    </location>
</feature>
<reference evidence="9 10" key="1">
    <citation type="journal article" date="2008" name="Nature">
        <title>The genome of Laccaria bicolor provides insights into mycorrhizal symbiosis.</title>
        <authorList>
            <person name="Martin F."/>
            <person name="Aerts A."/>
            <person name="Ahren D."/>
            <person name="Brun A."/>
            <person name="Danchin E.G.J."/>
            <person name="Duchaussoy F."/>
            <person name="Gibon J."/>
            <person name="Kohler A."/>
            <person name="Lindquist E."/>
            <person name="Pereda V."/>
            <person name="Salamov A."/>
            <person name="Shapiro H.J."/>
            <person name="Wuyts J."/>
            <person name="Blaudez D."/>
            <person name="Buee M."/>
            <person name="Brokstein P."/>
            <person name="Canbaeck B."/>
            <person name="Cohen D."/>
            <person name="Courty P.E."/>
            <person name="Coutinho P.M."/>
            <person name="Delaruelle C."/>
            <person name="Detter J.C."/>
            <person name="Deveau A."/>
            <person name="DiFazio S."/>
            <person name="Duplessis S."/>
            <person name="Fraissinet-Tachet L."/>
            <person name="Lucic E."/>
            <person name="Frey-Klett P."/>
            <person name="Fourrey C."/>
            <person name="Feussner I."/>
            <person name="Gay G."/>
            <person name="Grimwood J."/>
            <person name="Hoegger P.J."/>
            <person name="Jain P."/>
            <person name="Kilaru S."/>
            <person name="Labbe J."/>
            <person name="Lin Y.C."/>
            <person name="Legue V."/>
            <person name="Le Tacon F."/>
            <person name="Marmeisse R."/>
            <person name="Melayah D."/>
            <person name="Montanini B."/>
            <person name="Muratet M."/>
            <person name="Nehls U."/>
            <person name="Niculita-Hirzel H."/>
            <person name="Oudot-Le Secq M.P."/>
            <person name="Peter M."/>
            <person name="Quesneville H."/>
            <person name="Rajashekar B."/>
            <person name="Reich M."/>
            <person name="Rouhier N."/>
            <person name="Schmutz J."/>
            <person name="Yin T."/>
            <person name="Chalot M."/>
            <person name="Henrissat B."/>
            <person name="Kuees U."/>
            <person name="Lucas S."/>
            <person name="Van de Peer Y."/>
            <person name="Podila G.K."/>
            <person name="Polle A."/>
            <person name="Pukkila P.J."/>
            <person name="Richardson P.M."/>
            <person name="Rouze P."/>
            <person name="Sanders I.R."/>
            <person name="Stajich J.E."/>
            <person name="Tunlid A."/>
            <person name="Tuskan G."/>
            <person name="Grigoriev I.V."/>
        </authorList>
    </citation>
    <scope>NUCLEOTIDE SEQUENCE [LARGE SCALE GENOMIC DNA]</scope>
    <source>
        <strain evidence="10">S238N-H82 / ATCC MYA-4686</strain>
    </source>
</reference>
<feature type="transmembrane region" description="Helical" evidence="7">
    <location>
        <begin position="237"/>
        <end position="258"/>
    </location>
</feature>
<dbReference type="InterPro" id="IPR036259">
    <property type="entry name" value="MFS_trans_sf"/>
</dbReference>
<dbReference type="GO" id="GO:0022857">
    <property type="term" value="F:transmembrane transporter activity"/>
    <property type="evidence" value="ECO:0007669"/>
    <property type="project" value="InterPro"/>
</dbReference>
<protein>
    <submittedName>
        <fullName evidence="9">Predicted protein</fullName>
    </submittedName>
</protein>
<dbReference type="PANTHER" id="PTHR23511">
    <property type="entry name" value="SYNAPTIC VESICLE GLYCOPROTEIN 2"/>
    <property type="match status" value="1"/>
</dbReference>
<feature type="domain" description="Major facilitator superfamily (MFS) profile" evidence="8">
    <location>
        <begin position="68"/>
        <end position="526"/>
    </location>
</feature>
<feature type="transmembrane region" description="Helical" evidence="7">
    <location>
        <begin position="193"/>
        <end position="217"/>
    </location>
</feature>
<accession>B0DQV1</accession>
<keyword evidence="2" id="KW-0813">Transport</keyword>
<evidence type="ECO:0000256" key="7">
    <source>
        <dbReference type="SAM" id="Phobius"/>
    </source>
</evidence>
<evidence type="ECO:0000256" key="4">
    <source>
        <dbReference type="ARBA" id="ARBA00022989"/>
    </source>
</evidence>
<keyword evidence="10" id="KW-1185">Reference proteome</keyword>
<dbReference type="Pfam" id="PF07690">
    <property type="entry name" value="MFS_1"/>
    <property type="match status" value="1"/>
</dbReference>
<dbReference type="InterPro" id="IPR020846">
    <property type="entry name" value="MFS_dom"/>
</dbReference>
<evidence type="ECO:0000256" key="2">
    <source>
        <dbReference type="ARBA" id="ARBA00022448"/>
    </source>
</evidence>
<dbReference type="KEGG" id="lbc:LACBIDRAFT_307734"/>
<evidence type="ECO:0000313" key="10">
    <source>
        <dbReference type="Proteomes" id="UP000001194"/>
    </source>
</evidence>
<dbReference type="Gene3D" id="1.20.1250.20">
    <property type="entry name" value="MFS general substrate transporter like domains"/>
    <property type="match status" value="1"/>
</dbReference>
<dbReference type="HOGENOM" id="CLU_001265_52_4_1"/>
<evidence type="ECO:0000256" key="3">
    <source>
        <dbReference type="ARBA" id="ARBA00022692"/>
    </source>
</evidence>
<keyword evidence="5 7" id="KW-0472">Membrane</keyword>
<comment type="subcellular location">
    <subcellularLocation>
        <location evidence="1">Membrane</location>
        <topology evidence="1">Multi-pass membrane protein</topology>
    </subcellularLocation>
</comment>
<dbReference type="STRING" id="486041.B0DQV1"/>
<name>B0DQV1_LACBS</name>
<dbReference type="InParanoid" id="B0DQV1"/>
<gene>
    <name evidence="9" type="ORF">LACBIDRAFT_307734</name>
</gene>
<dbReference type="Proteomes" id="UP000001194">
    <property type="component" value="Unassembled WGS sequence"/>
</dbReference>
<feature type="transmembrane region" description="Helical" evidence="7">
    <location>
        <begin position="504"/>
        <end position="523"/>
    </location>
</feature>
<feature type="transmembrane region" description="Helical" evidence="7">
    <location>
        <begin position="447"/>
        <end position="466"/>
    </location>
</feature>
<dbReference type="PROSITE" id="PS50850">
    <property type="entry name" value="MFS"/>
    <property type="match status" value="1"/>
</dbReference>
<evidence type="ECO:0000313" key="9">
    <source>
        <dbReference type="EMBL" id="EDR03182.1"/>
    </source>
</evidence>
<dbReference type="InterPro" id="IPR011701">
    <property type="entry name" value="MFS"/>
</dbReference>
<organism evidence="10">
    <name type="scientific">Laccaria bicolor (strain S238N-H82 / ATCC MYA-4686)</name>
    <name type="common">Bicoloured deceiver</name>
    <name type="synonym">Laccaria laccata var. bicolor</name>
    <dbReference type="NCBI Taxonomy" id="486041"/>
    <lineage>
        <taxon>Eukaryota</taxon>
        <taxon>Fungi</taxon>
        <taxon>Dikarya</taxon>
        <taxon>Basidiomycota</taxon>
        <taxon>Agaricomycotina</taxon>
        <taxon>Agaricomycetes</taxon>
        <taxon>Agaricomycetidae</taxon>
        <taxon>Agaricales</taxon>
        <taxon>Agaricineae</taxon>
        <taxon>Hydnangiaceae</taxon>
        <taxon>Laccaria</taxon>
    </lineage>
</organism>
<sequence length="531" mass="57041">MESSSACDPKNTVVGENPESQSTDKSSETNPIPGLYEDGTLDPIYQEKTKILNRAIEEIGMGRYQYLLFVVAGFGYFADSVWTLATSLILAPVVAEFHFNAPFLTLAANIGFLVGAVTWGLASDIWGRRWPFNATLFIAGVFGLAAGGSQNLVTLASLIAVLGIGVGASPSELGNLPVDSAIFLDFLPASHQYLLAVVAVFWSFGQFFISLVAWPLIAKFSCPITATTCYKSENMGWRYLLFTLGGLTVLLWIIRLAASNLSESPRFLIGVGKDDEAVAVIHKIAAYNSKTTSLTLDELTRVGNISADTKGPDKKSRGIMSQTSAFTTKHVKALFSTRKMAYSTSLLIVLWCIVGLATTLYDSFLPFLLASRGARFGDASLFITYRNQMILSFLGMPAAFCAGWAVEITWIGRRGTIAISSGLTGAFLFASTTARSSNALLGWNCGYVFNSSIMYGVLHTISFEIFPAKDRGTGNGLVWTATRISGVIAPIIALYANIMTTAPVYIAGGLVISAGCLALLLPYETRGKASM</sequence>
<evidence type="ECO:0000259" key="8">
    <source>
        <dbReference type="PROSITE" id="PS50850"/>
    </source>
</evidence>
<dbReference type="PANTHER" id="PTHR23511:SF12">
    <property type="entry name" value="TRANSPORTER, PUTATIVE (AFU_ORTHOLOGUE AFUA_7G01740)-RELATED"/>
    <property type="match status" value="1"/>
</dbReference>
<feature type="transmembrane region" description="Helical" evidence="7">
    <location>
        <begin position="103"/>
        <end position="122"/>
    </location>
</feature>
<keyword evidence="4 7" id="KW-1133">Transmembrane helix</keyword>
<feature type="transmembrane region" description="Helical" evidence="7">
    <location>
        <begin position="389"/>
        <end position="410"/>
    </location>
</feature>
<dbReference type="FunCoup" id="B0DQV1">
    <property type="interactions" value="113"/>
</dbReference>